<keyword evidence="2" id="KW-1185">Reference proteome</keyword>
<reference evidence="1 2" key="1">
    <citation type="submission" date="2016-09" db="EMBL/GenBank/DDBJ databases">
        <title>Chromobacterium muskegensis sp. nov., an insecticidal bacterium isolated from Sphagnum bogs.</title>
        <authorList>
            <person name="Sparks M.E."/>
            <person name="Blackburn M.B."/>
            <person name="Gundersen-Rindal D.E."/>
            <person name="Mitchell A."/>
            <person name="Farrar R."/>
            <person name="Kuhar D."/>
        </authorList>
    </citation>
    <scope>NUCLEOTIDE SEQUENCE [LARGE SCALE GENOMIC DNA]</scope>
    <source>
        <strain evidence="1 2">14B-1</strain>
    </source>
</reference>
<gene>
    <name evidence="1" type="ORF">BI344_20950</name>
</gene>
<sequence length="68" mass="7655">MGISEGKAMGLATFLNTDGEEVLVNPQRVTYSYQSTNKEEVVIKFGKDDSVTVQGDLDRVRQELRLNY</sequence>
<proteinExistence type="predicted"/>
<dbReference type="EMBL" id="MKCT01000069">
    <property type="protein sequence ID" value="OHX17244.1"/>
    <property type="molecule type" value="Genomic_DNA"/>
</dbReference>
<evidence type="ECO:0000313" key="1">
    <source>
        <dbReference type="EMBL" id="OHX17244.1"/>
    </source>
</evidence>
<evidence type="ECO:0000313" key="2">
    <source>
        <dbReference type="Proteomes" id="UP000180280"/>
    </source>
</evidence>
<accession>A0ABX3C8I6</accession>
<protein>
    <submittedName>
        <fullName evidence="1">Uncharacterized protein</fullName>
    </submittedName>
</protein>
<dbReference type="Proteomes" id="UP000180280">
    <property type="component" value="Unassembled WGS sequence"/>
</dbReference>
<organism evidence="1 2">
    <name type="scientific">Chromobacterium sphagni</name>
    <dbReference type="NCBI Taxonomy" id="1903179"/>
    <lineage>
        <taxon>Bacteria</taxon>
        <taxon>Pseudomonadati</taxon>
        <taxon>Pseudomonadota</taxon>
        <taxon>Betaproteobacteria</taxon>
        <taxon>Neisseriales</taxon>
        <taxon>Chromobacteriaceae</taxon>
        <taxon>Chromobacterium</taxon>
    </lineage>
</organism>
<comment type="caution">
    <text evidence="1">The sequence shown here is derived from an EMBL/GenBank/DDBJ whole genome shotgun (WGS) entry which is preliminary data.</text>
</comment>
<name>A0ABX3C8I6_9NEIS</name>